<protein>
    <recommendedName>
        <fullName evidence="6">UPF3 domain-containing protein</fullName>
    </recommendedName>
</protein>
<gene>
    <name evidence="7" type="ORF">NADFUDRAFT_64922</name>
</gene>
<keyword evidence="3" id="KW-0866">Nonsense-mediated mRNA decay</keyword>
<feature type="compositionally biased region" description="Low complexity" evidence="5">
    <location>
        <begin position="293"/>
        <end position="307"/>
    </location>
</feature>
<dbReference type="InterPro" id="IPR035979">
    <property type="entry name" value="RBD_domain_sf"/>
</dbReference>
<evidence type="ECO:0000259" key="6">
    <source>
        <dbReference type="Pfam" id="PF03467"/>
    </source>
</evidence>
<dbReference type="InterPro" id="IPR012677">
    <property type="entry name" value="Nucleotide-bd_a/b_plait_sf"/>
</dbReference>
<evidence type="ECO:0000313" key="7">
    <source>
        <dbReference type="EMBL" id="ODQ66347.1"/>
    </source>
</evidence>
<feature type="compositionally biased region" description="Basic and acidic residues" evidence="5">
    <location>
        <begin position="208"/>
        <end position="221"/>
    </location>
</feature>
<feature type="compositionally biased region" description="Low complexity" evidence="5">
    <location>
        <begin position="50"/>
        <end position="65"/>
    </location>
</feature>
<evidence type="ECO:0000313" key="8">
    <source>
        <dbReference type="Proteomes" id="UP000095009"/>
    </source>
</evidence>
<feature type="compositionally biased region" description="Basic and acidic residues" evidence="5">
    <location>
        <begin position="15"/>
        <end position="24"/>
    </location>
</feature>
<feature type="domain" description="UPF3" evidence="6">
    <location>
        <begin position="70"/>
        <end position="231"/>
    </location>
</feature>
<name>A0A1E3PNB6_9ASCO</name>
<evidence type="ECO:0000256" key="2">
    <source>
        <dbReference type="ARBA" id="ARBA00005991"/>
    </source>
</evidence>
<dbReference type="STRING" id="857566.A0A1E3PNB6"/>
<dbReference type="GO" id="GO:0005737">
    <property type="term" value="C:cytoplasm"/>
    <property type="evidence" value="ECO:0007669"/>
    <property type="project" value="TreeGrafter"/>
</dbReference>
<dbReference type="CDD" id="cd12455">
    <property type="entry name" value="RRM_like_Smg4_UPF3"/>
    <property type="match status" value="1"/>
</dbReference>
<dbReference type="GO" id="GO:0003729">
    <property type="term" value="F:mRNA binding"/>
    <property type="evidence" value="ECO:0007669"/>
    <property type="project" value="TreeGrafter"/>
</dbReference>
<dbReference type="GO" id="GO:0005730">
    <property type="term" value="C:nucleolus"/>
    <property type="evidence" value="ECO:0007669"/>
    <property type="project" value="TreeGrafter"/>
</dbReference>
<evidence type="ECO:0000256" key="1">
    <source>
        <dbReference type="ARBA" id="ARBA00004123"/>
    </source>
</evidence>
<comment type="subcellular location">
    <subcellularLocation>
        <location evidence="1">Nucleus</location>
    </subcellularLocation>
</comment>
<feature type="compositionally biased region" description="Basic residues" evidence="5">
    <location>
        <begin position="222"/>
        <end position="231"/>
    </location>
</feature>
<reference evidence="7 8" key="1">
    <citation type="journal article" date="2016" name="Proc. Natl. Acad. Sci. U.S.A.">
        <title>Comparative genomics of biotechnologically important yeasts.</title>
        <authorList>
            <person name="Riley R."/>
            <person name="Haridas S."/>
            <person name="Wolfe K.H."/>
            <person name="Lopes M.R."/>
            <person name="Hittinger C.T."/>
            <person name="Goeker M."/>
            <person name="Salamov A.A."/>
            <person name="Wisecaver J.H."/>
            <person name="Long T.M."/>
            <person name="Calvey C.H."/>
            <person name="Aerts A.L."/>
            <person name="Barry K.W."/>
            <person name="Choi C."/>
            <person name="Clum A."/>
            <person name="Coughlan A.Y."/>
            <person name="Deshpande S."/>
            <person name="Douglass A.P."/>
            <person name="Hanson S.J."/>
            <person name="Klenk H.-P."/>
            <person name="LaButti K.M."/>
            <person name="Lapidus A."/>
            <person name="Lindquist E.A."/>
            <person name="Lipzen A.M."/>
            <person name="Meier-Kolthoff J.P."/>
            <person name="Ohm R.A."/>
            <person name="Otillar R.P."/>
            <person name="Pangilinan J.L."/>
            <person name="Peng Y."/>
            <person name="Rokas A."/>
            <person name="Rosa C.A."/>
            <person name="Scheuner C."/>
            <person name="Sibirny A.A."/>
            <person name="Slot J.C."/>
            <person name="Stielow J.B."/>
            <person name="Sun H."/>
            <person name="Kurtzman C.P."/>
            <person name="Blackwell M."/>
            <person name="Grigoriev I.V."/>
            <person name="Jeffries T.W."/>
        </authorList>
    </citation>
    <scope>NUCLEOTIDE SEQUENCE [LARGE SCALE GENOMIC DNA]</scope>
    <source>
        <strain evidence="7 8">DSM 6958</strain>
    </source>
</reference>
<dbReference type="OrthoDB" id="18087at2759"/>
<dbReference type="Gene3D" id="3.30.70.330">
    <property type="match status" value="1"/>
</dbReference>
<evidence type="ECO:0000256" key="3">
    <source>
        <dbReference type="ARBA" id="ARBA00023161"/>
    </source>
</evidence>
<feature type="compositionally biased region" description="Polar residues" evidence="5">
    <location>
        <begin position="395"/>
        <end position="416"/>
    </location>
</feature>
<dbReference type="InterPro" id="IPR005120">
    <property type="entry name" value="UPF3_dom"/>
</dbReference>
<feature type="compositionally biased region" description="Basic residues" evidence="5">
    <location>
        <begin position="343"/>
        <end position="358"/>
    </location>
</feature>
<dbReference type="Proteomes" id="UP000095009">
    <property type="component" value="Unassembled WGS sequence"/>
</dbReference>
<keyword evidence="8" id="KW-1185">Reference proteome</keyword>
<sequence>MESVFTTEIVEVSHPELVEVEHETQPQLSRSYQEGLDDKKDLSEEKEKSVSVTTGKSNNKASHGSSKSKKKLKIIVRQLPPTLDEEEFFDSIKEWVNDETTSVKYYVQGKIPKNPSKNTQVSRAYICFRNETYLIDFFNAFNGTVLSDLKNVKYLSLIEYAPFQAVPVESPIDKKEATIEQDSHYIRFVEGKDDPQPKASKKAKRDKKKAEKKAEIKDKDDKKKKKKKKVEKGKVESVDNTKDNTSKSARTRGEKKAKSKAAKEVNGDKKSANRNKASKKSTVSTEKPVIIKSTDSTPTVTASSSSTIKPSLPLSFNAQPFVPSAIPVFEPVLDASLSERPPKSKSNKKPNSARKKKSVKSDEAKTPSAGTGSPDTATPKNPSRTRKPAKKKEPTNANSQADKPLSVSNTVEQQQGDKGGVSINRRRNNKPKDGDKKSARPSGDI</sequence>
<comment type="similarity">
    <text evidence="2">Belongs to the RENT3 family.</text>
</comment>
<feature type="compositionally biased region" description="Basic and acidic residues" evidence="5">
    <location>
        <begin position="232"/>
        <end position="271"/>
    </location>
</feature>
<feature type="region of interest" description="Disordered" evidence="5">
    <location>
        <begin position="336"/>
        <end position="445"/>
    </location>
</feature>
<dbReference type="GO" id="GO:0045727">
    <property type="term" value="P:positive regulation of translation"/>
    <property type="evidence" value="ECO:0007669"/>
    <property type="project" value="TreeGrafter"/>
</dbReference>
<dbReference type="PANTHER" id="PTHR13112">
    <property type="entry name" value="UPF3 REGULATOR OF NONSENSE TRANSCRIPTS-LIKE PROTEIN"/>
    <property type="match status" value="1"/>
</dbReference>
<feature type="compositionally biased region" description="Basic and acidic residues" evidence="5">
    <location>
        <begin position="186"/>
        <end position="196"/>
    </location>
</feature>
<feature type="region of interest" description="Disordered" evidence="5">
    <location>
        <begin position="186"/>
        <end position="318"/>
    </location>
</feature>
<dbReference type="PANTHER" id="PTHR13112:SF0">
    <property type="entry name" value="FI21285P1"/>
    <property type="match status" value="1"/>
</dbReference>
<evidence type="ECO:0000256" key="5">
    <source>
        <dbReference type="SAM" id="MobiDB-lite"/>
    </source>
</evidence>
<proteinExistence type="inferred from homology"/>
<dbReference type="AlphaFoldDB" id="A0A1E3PNB6"/>
<dbReference type="EMBL" id="KV454408">
    <property type="protein sequence ID" value="ODQ66347.1"/>
    <property type="molecule type" value="Genomic_DNA"/>
</dbReference>
<dbReference type="GO" id="GO:0000184">
    <property type="term" value="P:nuclear-transcribed mRNA catabolic process, nonsense-mediated decay"/>
    <property type="evidence" value="ECO:0007669"/>
    <property type="project" value="UniProtKB-KW"/>
</dbReference>
<feature type="compositionally biased region" description="Basic and acidic residues" evidence="5">
    <location>
        <begin position="36"/>
        <end position="49"/>
    </location>
</feature>
<dbReference type="SUPFAM" id="SSF54928">
    <property type="entry name" value="RNA-binding domain, RBD"/>
    <property type="match status" value="1"/>
</dbReference>
<keyword evidence="4" id="KW-0539">Nucleus</keyword>
<organism evidence="7 8">
    <name type="scientific">Nadsonia fulvescens var. elongata DSM 6958</name>
    <dbReference type="NCBI Taxonomy" id="857566"/>
    <lineage>
        <taxon>Eukaryota</taxon>
        <taxon>Fungi</taxon>
        <taxon>Dikarya</taxon>
        <taxon>Ascomycota</taxon>
        <taxon>Saccharomycotina</taxon>
        <taxon>Dipodascomycetes</taxon>
        <taxon>Dipodascales</taxon>
        <taxon>Dipodascales incertae sedis</taxon>
        <taxon>Nadsonia</taxon>
    </lineage>
</organism>
<dbReference type="Pfam" id="PF03467">
    <property type="entry name" value="Smg4_UPF3"/>
    <property type="match status" value="1"/>
</dbReference>
<evidence type="ECO:0000256" key="4">
    <source>
        <dbReference type="ARBA" id="ARBA00023242"/>
    </source>
</evidence>
<feature type="region of interest" description="Disordered" evidence="5">
    <location>
        <begin position="15"/>
        <end position="66"/>
    </location>
</feature>
<accession>A0A1E3PNB6</accession>
<feature type="compositionally biased region" description="Polar residues" evidence="5">
    <location>
        <begin position="368"/>
        <end position="382"/>
    </location>
</feature>
<dbReference type="InterPro" id="IPR039722">
    <property type="entry name" value="Upf3"/>
</dbReference>